<feature type="transmembrane region" description="Helical" evidence="1">
    <location>
        <begin position="53"/>
        <end position="86"/>
    </location>
</feature>
<protein>
    <submittedName>
        <fullName evidence="2">Uncharacterized protein</fullName>
    </submittedName>
</protein>
<keyword evidence="1" id="KW-0472">Membrane</keyword>
<keyword evidence="1" id="KW-1133">Transmembrane helix</keyword>
<dbReference type="RefSeq" id="WP_034354596.1">
    <property type="nucleotide sequence ID" value="NZ_JRPR02000004.1"/>
</dbReference>
<proteinExistence type="predicted"/>
<dbReference type="Proteomes" id="UP000029733">
    <property type="component" value="Unassembled WGS sequence"/>
</dbReference>
<keyword evidence="1" id="KW-0812">Transmembrane</keyword>
<reference evidence="2 3" key="1">
    <citation type="journal article" date="2014" name="Genome Announc.">
        <title>Draft genome sequences of eight enterohepatic helicobacter species isolated from both laboratory and wild rodents.</title>
        <authorList>
            <person name="Sheh A."/>
            <person name="Shen Z."/>
            <person name="Fox J.G."/>
        </authorList>
    </citation>
    <scope>NUCLEOTIDE SEQUENCE [LARGE SCALE GENOMIC DNA]</scope>
    <source>
        <strain evidence="2 3">MIT 09-6949</strain>
    </source>
</reference>
<sequence length="114" mass="12574">MSETQETTVNVKVDAGSSGFLGAILAFFFGPLGMFFSCWLVGKWSFLKSFFVAFLFVVCLVLSGLLCYVIIGFVLVPIVYIVMLIVTYKACSNQNVSIKMPSVETTTTQSTREQ</sequence>
<name>A0A4U8T9N6_9HELI</name>
<accession>A0A4U8T9N6</accession>
<dbReference type="EMBL" id="JRPR02000004">
    <property type="protein sequence ID" value="TLD96373.1"/>
    <property type="molecule type" value="Genomic_DNA"/>
</dbReference>
<feature type="transmembrane region" description="Helical" evidence="1">
    <location>
        <begin position="20"/>
        <end position="41"/>
    </location>
</feature>
<evidence type="ECO:0000313" key="3">
    <source>
        <dbReference type="Proteomes" id="UP000029733"/>
    </source>
</evidence>
<evidence type="ECO:0000256" key="1">
    <source>
        <dbReference type="SAM" id="Phobius"/>
    </source>
</evidence>
<keyword evidence="3" id="KW-1185">Reference proteome</keyword>
<evidence type="ECO:0000313" key="2">
    <source>
        <dbReference type="EMBL" id="TLD96373.1"/>
    </source>
</evidence>
<dbReference type="AlphaFoldDB" id="A0A4U8T9N6"/>
<comment type="caution">
    <text evidence="2">The sequence shown here is derived from an EMBL/GenBank/DDBJ whole genome shotgun (WGS) entry which is preliminary data.</text>
</comment>
<dbReference type="STRING" id="1677920.LS71_05150"/>
<gene>
    <name evidence="2" type="ORF">LS71_006530</name>
</gene>
<organism evidence="2 3">
    <name type="scientific">Helicobacter jaachi</name>
    <dbReference type="NCBI Taxonomy" id="1677920"/>
    <lineage>
        <taxon>Bacteria</taxon>
        <taxon>Pseudomonadati</taxon>
        <taxon>Campylobacterota</taxon>
        <taxon>Epsilonproteobacteria</taxon>
        <taxon>Campylobacterales</taxon>
        <taxon>Helicobacteraceae</taxon>
        <taxon>Helicobacter</taxon>
    </lineage>
</organism>
<dbReference type="OrthoDB" id="9993200at2"/>